<dbReference type="RefSeq" id="WP_053235049.1">
    <property type="nucleotide sequence ID" value="NZ_CP011125.1"/>
</dbReference>
<evidence type="ECO:0000256" key="2">
    <source>
        <dbReference type="SAM" id="SignalP"/>
    </source>
</evidence>
<protein>
    <submittedName>
        <fullName evidence="3">Uncharacterized protein</fullName>
    </submittedName>
</protein>
<sequence length="518" mass="56238">MVRLFLRRALACLVSSAIAFAACSVASAQAADGSRRIVVERFRGPRASRLRSALVANLEAAGWIVVDETIVWRTTRELGMSQPETREDYVRLAAALDARAFVAGTVSRSRRTWRLVVRVRNATNGEHLASEGWSGRTTSAMDGVGRGGATRLRPHLERTSVPGTAPPPSSVVPRQGDDDEEPPPLDDETPIDDEDADPEEPAPPSTVGRYDSFRLSLSAGSLWRSMSANATVYAVRRGQPAADPATALYDESRGYTSSGIGHAELGVEAELYPGALGDQVFPWLGVLVSFRHSVLVSSFGCRRSAAECAGDGRIEIGTEQLDAQAGLRGRYRVGDRRGDFQLMLEVLWGVSTFALDPTTLQLIDLDAIIPPVEHQYLSLGGGFEVALVPDALVVALRADYRVGLQIGARTREVWGIDTGPATGLLTGAELRHEATWLAEGAFVALRFEYFMFQTTYRGQVGCATPGGCPELPPDQQYMDDNLWEPWPVDASGNVVGGIRDTVTDHYVRWGVYLGYAFR</sequence>
<dbReference type="PROSITE" id="PS51257">
    <property type="entry name" value="PROKAR_LIPOPROTEIN"/>
    <property type="match status" value="1"/>
</dbReference>
<gene>
    <name evidence="3" type="ORF">DB32_004985</name>
</gene>
<feature type="region of interest" description="Disordered" evidence="1">
    <location>
        <begin position="128"/>
        <end position="210"/>
    </location>
</feature>
<evidence type="ECO:0000256" key="1">
    <source>
        <dbReference type="SAM" id="MobiDB-lite"/>
    </source>
</evidence>
<organism evidence="3 4">
    <name type="scientific">Sandaracinus amylolyticus</name>
    <dbReference type="NCBI Taxonomy" id="927083"/>
    <lineage>
        <taxon>Bacteria</taxon>
        <taxon>Pseudomonadati</taxon>
        <taxon>Myxococcota</taxon>
        <taxon>Polyangia</taxon>
        <taxon>Polyangiales</taxon>
        <taxon>Sandaracinaceae</taxon>
        <taxon>Sandaracinus</taxon>
    </lineage>
</organism>
<evidence type="ECO:0000313" key="3">
    <source>
        <dbReference type="EMBL" id="AKF07836.1"/>
    </source>
</evidence>
<name>A0A0F6W5D1_9BACT</name>
<dbReference type="EMBL" id="CP011125">
    <property type="protein sequence ID" value="AKF07836.1"/>
    <property type="molecule type" value="Genomic_DNA"/>
</dbReference>
<feature type="signal peptide" evidence="2">
    <location>
        <begin position="1"/>
        <end position="21"/>
    </location>
</feature>
<accession>A0A0F6W5D1</accession>
<feature type="compositionally biased region" description="Acidic residues" evidence="1">
    <location>
        <begin position="177"/>
        <end position="200"/>
    </location>
</feature>
<keyword evidence="2" id="KW-0732">Signal</keyword>
<reference evidence="3 4" key="1">
    <citation type="submission" date="2015-03" db="EMBL/GenBank/DDBJ databases">
        <title>Genome assembly of Sandaracinus amylolyticus DSM 53668.</title>
        <authorList>
            <person name="Sharma G."/>
            <person name="Subramanian S."/>
        </authorList>
    </citation>
    <scope>NUCLEOTIDE SEQUENCE [LARGE SCALE GENOMIC DNA]</scope>
    <source>
        <strain evidence="3 4">DSM 53668</strain>
    </source>
</reference>
<dbReference type="KEGG" id="samy:DB32_004985"/>
<evidence type="ECO:0000313" key="4">
    <source>
        <dbReference type="Proteomes" id="UP000034883"/>
    </source>
</evidence>
<proteinExistence type="predicted"/>
<keyword evidence="4" id="KW-1185">Reference proteome</keyword>
<dbReference type="Proteomes" id="UP000034883">
    <property type="component" value="Chromosome"/>
</dbReference>
<feature type="chain" id="PRO_5002511749" evidence="2">
    <location>
        <begin position="22"/>
        <end position="518"/>
    </location>
</feature>
<dbReference type="AlphaFoldDB" id="A0A0F6W5D1"/>